<evidence type="ECO:0000313" key="2">
    <source>
        <dbReference type="Proteomes" id="UP000823674"/>
    </source>
</evidence>
<keyword evidence="2" id="KW-1185">Reference proteome</keyword>
<gene>
    <name evidence="1" type="primary">A09g510910.1_BraROA</name>
    <name evidence="1" type="ORF">IGI04_036107</name>
</gene>
<name>A0ABQ7LDI7_BRACM</name>
<reference evidence="1 2" key="1">
    <citation type="submission" date="2021-03" db="EMBL/GenBank/DDBJ databases">
        <authorList>
            <person name="King G.J."/>
            <person name="Bancroft I."/>
            <person name="Baten A."/>
            <person name="Bloomfield J."/>
            <person name="Borpatragohain P."/>
            <person name="He Z."/>
            <person name="Irish N."/>
            <person name="Irwin J."/>
            <person name="Liu K."/>
            <person name="Mauleon R.P."/>
            <person name="Moore J."/>
            <person name="Morris R."/>
            <person name="Ostergaard L."/>
            <person name="Wang B."/>
            <person name="Wells R."/>
        </authorList>
    </citation>
    <scope>NUCLEOTIDE SEQUENCE [LARGE SCALE GENOMIC DNA]</scope>
    <source>
        <strain evidence="1">R-o-18</strain>
        <tissue evidence="1">Leaf</tissue>
    </source>
</reference>
<dbReference type="Proteomes" id="UP000823674">
    <property type="component" value="Chromosome A09"/>
</dbReference>
<dbReference type="EMBL" id="JADBGQ010000008">
    <property type="protein sequence ID" value="KAG5384637.1"/>
    <property type="molecule type" value="Genomic_DNA"/>
</dbReference>
<protein>
    <submittedName>
        <fullName evidence="1">Uncharacterized protein</fullName>
    </submittedName>
</protein>
<organism evidence="1 2">
    <name type="scientific">Brassica rapa subsp. trilocularis</name>
    <dbReference type="NCBI Taxonomy" id="1813537"/>
    <lineage>
        <taxon>Eukaryota</taxon>
        <taxon>Viridiplantae</taxon>
        <taxon>Streptophyta</taxon>
        <taxon>Embryophyta</taxon>
        <taxon>Tracheophyta</taxon>
        <taxon>Spermatophyta</taxon>
        <taxon>Magnoliopsida</taxon>
        <taxon>eudicotyledons</taxon>
        <taxon>Gunneridae</taxon>
        <taxon>Pentapetalae</taxon>
        <taxon>rosids</taxon>
        <taxon>malvids</taxon>
        <taxon>Brassicales</taxon>
        <taxon>Brassicaceae</taxon>
        <taxon>Brassiceae</taxon>
        <taxon>Brassica</taxon>
    </lineage>
</organism>
<evidence type="ECO:0000313" key="1">
    <source>
        <dbReference type="EMBL" id="KAG5384637.1"/>
    </source>
</evidence>
<comment type="caution">
    <text evidence="1">The sequence shown here is derived from an EMBL/GenBank/DDBJ whole genome shotgun (WGS) entry which is preliminary data.</text>
</comment>
<sequence>MRYEPIEPKERSLDYFVKPHDPSQVWHDPSQVCHDPCLVWHDPSQVWHDPSQVWYGEKHEPRLKCSEHPELHAEMVPCTDPSGVKETGVEPGSKHRWLSIMMEVMLVASSSNTGPGSSSSSMIGPRFSSKEFLVSRRGP</sequence>
<accession>A0ABQ7LDI7</accession>
<proteinExistence type="predicted"/>